<feature type="region of interest" description="Disordered" evidence="7">
    <location>
        <begin position="1"/>
        <end position="24"/>
    </location>
</feature>
<sequence>MPSAATDNDEAQSTLLQGPSKPVKGSLCSGNWKLAFKGVHAIAETPSRFPYADRFEVEGQAVSSELVIEALSMQLMDERAGRFERVAQHRCYSIMPVVEGLVDRGNVGAICRSADAMGFGTMHCIDTSSGRVKSSRANRTSKGAEKWLDVQEHKHGTAACIAYLKACGFNVLVTQLTPTSVPIHDIDFTQPTAFILGNEVNGASEEAIALADQAVTVPMSPSFVESFNVSVAAALIMSEARRQRMAKSGRSGDLTPEEARILTAAMLLKQRGSRAVQWHPLWRDAFLQASASATPLKTPEQQIRMPCNAV</sequence>
<dbReference type="EMBL" id="CAXHTA020000016">
    <property type="protein sequence ID" value="CAL5226163.1"/>
    <property type="molecule type" value="Genomic_DNA"/>
</dbReference>
<dbReference type="PANTHER" id="PTHR43453:SF1">
    <property type="entry name" value="TRNA_RRNA METHYLTRANSFERASE SPOU TYPE DOMAIN-CONTAINING PROTEIN"/>
    <property type="match status" value="1"/>
</dbReference>
<dbReference type="PANTHER" id="PTHR43453">
    <property type="entry name" value="RRNA METHYLASE-LIKE"/>
    <property type="match status" value="1"/>
</dbReference>
<keyword evidence="5" id="KW-0819">tRNA processing</keyword>
<protein>
    <submittedName>
        <fullName evidence="9">G8988 protein</fullName>
    </submittedName>
</protein>
<keyword evidence="3" id="KW-0808">Transferase</keyword>
<reference evidence="9 10" key="1">
    <citation type="submission" date="2024-06" db="EMBL/GenBank/DDBJ databases">
        <authorList>
            <person name="Kraege A."/>
            <person name="Thomma B."/>
        </authorList>
    </citation>
    <scope>NUCLEOTIDE SEQUENCE [LARGE SCALE GENOMIC DNA]</scope>
</reference>
<comment type="caution">
    <text evidence="9">The sequence shown here is derived from an EMBL/GenBank/DDBJ whole genome shotgun (WGS) entry which is preliminary data.</text>
</comment>
<keyword evidence="10" id="KW-1185">Reference proteome</keyword>
<dbReference type="InterPro" id="IPR033671">
    <property type="entry name" value="TrmH"/>
</dbReference>
<dbReference type="InterPro" id="IPR029028">
    <property type="entry name" value="Alpha/beta_knot_MTases"/>
</dbReference>
<evidence type="ECO:0000256" key="7">
    <source>
        <dbReference type="SAM" id="MobiDB-lite"/>
    </source>
</evidence>
<dbReference type="Gene3D" id="3.40.1280.10">
    <property type="match status" value="1"/>
</dbReference>
<evidence type="ECO:0000256" key="1">
    <source>
        <dbReference type="ARBA" id="ARBA00022555"/>
    </source>
</evidence>
<keyword evidence="1" id="KW-0820">tRNA-binding</keyword>
<keyword evidence="4" id="KW-0949">S-adenosyl-L-methionine</keyword>
<dbReference type="CDD" id="cd18092">
    <property type="entry name" value="SpoU-like_TrmH"/>
    <property type="match status" value="1"/>
</dbReference>
<dbReference type="InterPro" id="IPR029026">
    <property type="entry name" value="tRNA_m1G_MTases_N"/>
</dbReference>
<name>A0ABP1G829_9CHLO</name>
<accession>A0ABP1G829</accession>
<keyword evidence="6" id="KW-0694">RNA-binding</keyword>
<organism evidence="9 10">
    <name type="scientific">Coccomyxa viridis</name>
    <dbReference type="NCBI Taxonomy" id="1274662"/>
    <lineage>
        <taxon>Eukaryota</taxon>
        <taxon>Viridiplantae</taxon>
        <taxon>Chlorophyta</taxon>
        <taxon>core chlorophytes</taxon>
        <taxon>Trebouxiophyceae</taxon>
        <taxon>Trebouxiophyceae incertae sedis</taxon>
        <taxon>Coccomyxaceae</taxon>
        <taxon>Coccomyxa</taxon>
    </lineage>
</organism>
<dbReference type="InterPro" id="IPR001537">
    <property type="entry name" value="SpoU_MeTrfase"/>
</dbReference>
<dbReference type="Pfam" id="PF00588">
    <property type="entry name" value="SpoU_methylase"/>
    <property type="match status" value="1"/>
</dbReference>
<evidence type="ECO:0000313" key="9">
    <source>
        <dbReference type="EMBL" id="CAL5226163.1"/>
    </source>
</evidence>
<dbReference type="Proteomes" id="UP001497392">
    <property type="component" value="Unassembled WGS sequence"/>
</dbReference>
<evidence type="ECO:0000256" key="2">
    <source>
        <dbReference type="ARBA" id="ARBA00022603"/>
    </source>
</evidence>
<feature type="domain" description="tRNA/rRNA methyltransferase SpoU type" evidence="8">
    <location>
        <begin position="97"/>
        <end position="237"/>
    </location>
</feature>
<evidence type="ECO:0000256" key="6">
    <source>
        <dbReference type="ARBA" id="ARBA00022884"/>
    </source>
</evidence>
<evidence type="ECO:0000256" key="3">
    <source>
        <dbReference type="ARBA" id="ARBA00022679"/>
    </source>
</evidence>
<evidence type="ECO:0000256" key="4">
    <source>
        <dbReference type="ARBA" id="ARBA00022691"/>
    </source>
</evidence>
<evidence type="ECO:0000259" key="8">
    <source>
        <dbReference type="Pfam" id="PF00588"/>
    </source>
</evidence>
<keyword evidence="2" id="KW-0489">Methyltransferase</keyword>
<evidence type="ECO:0000313" key="10">
    <source>
        <dbReference type="Proteomes" id="UP001497392"/>
    </source>
</evidence>
<evidence type="ECO:0000256" key="5">
    <source>
        <dbReference type="ARBA" id="ARBA00022694"/>
    </source>
</evidence>
<dbReference type="SUPFAM" id="SSF75217">
    <property type="entry name" value="alpha/beta knot"/>
    <property type="match status" value="1"/>
</dbReference>
<gene>
    <name evidence="9" type="primary">g8988</name>
    <name evidence="9" type="ORF">VP750_LOCUS8069</name>
</gene>
<proteinExistence type="predicted"/>